<geneLocation type="plasmid" evidence="2 3">
    <name>pMNOD01</name>
</geneLocation>
<evidence type="ECO:0000313" key="2">
    <source>
        <dbReference type="EMBL" id="ACL62518.1"/>
    </source>
</evidence>
<feature type="compositionally biased region" description="Basic and acidic residues" evidence="1">
    <location>
        <begin position="109"/>
        <end position="129"/>
    </location>
</feature>
<dbReference type="KEGG" id="mno:Mnod_8391"/>
<accession>B8IVS8</accession>
<keyword evidence="3" id="KW-1185">Reference proteome</keyword>
<reference evidence="3" key="1">
    <citation type="submission" date="2009-01" db="EMBL/GenBank/DDBJ databases">
        <title>Complete sequence of plasmid 1 of Methylobacterium nodulans ORS 2060.</title>
        <authorList>
            <consortium name="US DOE Joint Genome Institute"/>
            <person name="Lucas S."/>
            <person name="Copeland A."/>
            <person name="Lapidus A."/>
            <person name="Glavina del Rio T."/>
            <person name="Dalin E."/>
            <person name="Tice H."/>
            <person name="Bruce D."/>
            <person name="Goodwin L."/>
            <person name="Pitluck S."/>
            <person name="Sims D."/>
            <person name="Brettin T."/>
            <person name="Detter J.C."/>
            <person name="Han C."/>
            <person name="Larimer F."/>
            <person name="Land M."/>
            <person name="Hauser L."/>
            <person name="Kyrpides N."/>
            <person name="Ivanova N."/>
            <person name="Marx C.J."/>
            <person name="Richardson P."/>
        </authorList>
    </citation>
    <scope>NUCLEOTIDE SEQUENCE [LARGE SCALE GENOMIC DNA]</scope>
    <source>
        <strain evidence="3">LMG 21967 / CNCM I-2342 / ORS 2060</strain>
        <plasmid evidence="3">Plasmid pMNOD01</plasmid>
    </source>
</reference>
<evidence type="ECO:0000313" key="3">
    <source>
        <dbReference type="Proteomes" id="UP000008207"/>
    </source>
</evidence>
<dbReference type="RefSeq" id="WP_015934063.1">
    <property type="nucleotide sequence ID" value="NC_011892.1"/>
</dbReference>
<organism evidence="2 3">
    <name type="scientific">Methylobacterium nodulans (strain LMG 21967 / CNCM I-2342 / ORS 2060)</name>
    <dbReference type="NCBI Taxonomy" id="460265"/>
    <lineage>
        <taxon>Bacteria</taxon>
        <taxon>Pseudomonadati</taxon>
        <taxon>Pseudomonadota</taxon>
        <taxon>Alphaproteobacteria</taxon>
        <taxon>Hyphomicrobiales</taxon>
        <taxon>Methylobacteriaceae</taxon>
        <taxon>Methylobacterium</taxon>
    </lineage>
</organism>
<gene>
    <name evidence="2" type="ordered locus">Mnod_8391</name>
</gene>
<name>B8IVS8_METNO</name>
<dbReference type="Proteomes" id="UP000008207">
    <property type="component" value="Plasmid pMNOD01"/>
</dbReference>
<dbReference type="HOGENOM" id="CLU_1946310_0_0_5"/>
<sequence length="129" mass="13885">MTHQTHLTASHSLDYDRTLILVVEVSARSWVVAAQVPGLRQKSSQQQLAPQADALMGSRSGDTSRTAPGRRGDGAEAGLTVGIPRAARWEGNGPAEPRRMRIDGSGQTRRAELARWDRGSGGRDEAWAA</sequence>
<feature type="region of interest" description="Disordered" evidence="1">
    <location>
        <begin position="38"/>
        <end position="129"/>
    </location>
</feature>
<dbReference type="EMBL" id="CP001350">
    <property type="protein sequence ID" value="ACL62518.1"/>
    <property type="molecule type" value="Genomic_DNA"/>
</dbReference>
<keyword evidence="2" id="KW-0614">Plasmid</keyword>
<protein>
    <submittedName>
        <fullName evidence="2">Uncharacterized protein</fullName>
    </submittedName>
</protein>
<evidence type="ECO:0000256" key="1">
    <source>
        <dbReference type="SAM" id="MobiDB-lite"/>
    </source>
</evidence>
<dbReference type="AlphaFoldDB" id="B8IVS8"/>
<proteinExistence type="predicted"/>